<dbReference type="GO" id="GO:0005634">
    <property type="term" value="C:nucleus"/>
    <property type="evidence" value="ECO:0007669"/>
    <property type="project" value="UniProtKB-SubCell"/>
</dbReference>
<keyword evidence="3" id="KW-0805">Transcription regulation</keyword>
<organism evidence="9 10">
    <name type="scientific">Candidozyma auris</name>
    <name type="common">Yeast</name>
    <name type="synonym">Candida auris</name>
    <dbReference type="NCBI Taxonomy" id="498019"/>
    <lineage>
        <taxon>Eukaryota</taxon>
        <taxon>Fungi</taxon>
        <taxon>Dikarya</taxon>
        <taxon>Ascomycota</taxon>
        <taxon>Saccharomycotina</taxon>
        <taxon>Pichiomycetes</taxon>
        <taxon>Metschnikowiaceae</taxon>
        <taxon>Candidozyma</taxon>
    </lineage>
</organism>
<dbReference type="InterPro" id="IPR001138">
    <property type="entry name" value="Zn2Cys6_DnaBD"/>
</dbReference>
<gene>
    <name evidence="9" type="ORF">QG37_07465</name>
</gene>
<evidence type="ECO:0000256" key="3">
    <source>
        <dbReference type="ARBA" id="ARBA00023015"/>
    </source>
</evidence>
<dbReference type="CDD" id="cd12148">
    <property type="entry name" value="fungal_TF_MHR"/>
    <property type="match status" value="1"/>
</dbReference>
<dbReference type="PROSITE" id="PS50048">
    <property type="entry name" value="ZN2_CY6_FUNGAL_2"/>
    <property type="match status" value="1"/>
</dbReference>
<dbReference type="GO" id="GO:0000981">
    <property type="term" value="F:DNA-binding transcription factor activity, RNA polymerase II-specific"/>
    <property type="evidence" value="ECO:0007669"/>
    <property type="project" value="InterPro"/>
</dbReference>
<evidence type="ECO:0000313" key="10">
    <source>
        <dbReference type="Proteomes" id="UP000037122"/>
    </source>
</evidence>
<dbReference type="GO" id="GO:0008270">
    <property type="term" value="F:zinc ion binding"/>
    <property type="evidence" value="ECO:0007669"/>
    <property type="project" value="InterPro"/>
</dbReference>
<evidence type="ECO:0000256" key="2">
    <source>
        <dbReference type="ARBA" id="ARBA00022723"/>
    </source>
</evidence>
<comment type="subcellular location">
    <subcellularLocation>
        <location evidence="1">Nucleus</location>
    </subcellularLocation>
</comment>
<dbReference type="PANTHER" id="PTHR46910">
    <property type="entry name" value="TRANSCRIPTION FACTOR PDR1"/>
    <property type="match status" value="1"/>
</dbReference>
<dbReference type="PROSITE" id="PS00463">
    <property type="entry name" value="ZN2_CY6_FUNGAL_1"/>
    <property type="match status" value="1"/>
</dbReference>
<name>A0A0L0NQN1_CANAR</name>
<dbReference type="Pfam" id="PF00172">
    <property type="entry name" value="Zn_clus"/>
    <property type="match status" value="1"/>
</dbReference>
<keyword evidence="5" id="KW-0804">Transcription</keyword>
<dbReference type="VEuPathDB" id="FungiDB:CJJ09_004833"/>
<dbReference type="VEuPathDB" id="FungiDB:CJI96_0004336"/>
<evidence type="ECO:0000256" key="7">
    <source>
        <dbReference type="SAM" id="MobiDB-lite"/>
    </source>
</evidence>
<dbReference type="SMART" id="SM00066">
    <property type="entry name" value="GAL4"/>
    <property type="match status" value="1"/>
</dbReference>
<dbReference type="InterPro" id="IPR050987">
    <property type="entry name" value="AtrR-like"/>
</dbReference>
<dbReference type="AlphaFoldDB" id="A0A0L0NQN1"/>
<dbReference type="Gene3D" id="4.10.240.10">
    <property type="entry name" value="Zn(2)-C6 fungal-type DNA-binding domain"/>
    <property type="match status" value="1"/>
</dbReference>
<dbReference type="VEuPathDB" id="FungiDB:CJI97_004632"/>
<dbReference type="Pfam" id="PF04082">
    <property type="entry name" value="Fungal_trans"/>
    <property type="match status" value="1"/>
</dbReference>
<dbReference type="CDD" id="cd00067">
    <property type="entry name" value="GAL4"/>
    <property type="match status" value="1"/>
</dbReference>
<evidence type="ECO:0000256" key="6">
    <source>
        <dbReference type="ARBA" id="ARBA00023242"/>
    </source>
</evidence>
<evidence type="ECO:0000259" key="8">
    <source>
        <dbReference type="PROSITE" id="PS50048"/>
    </source>
</evidence>
<proteinExistence type="predicted"/>
<keyword evidence="4" id="KW-0238">DNA-binding</keyword>
<dbReference type="GO" id="GO:0006351">
    <property type="term" value="P:DNA-templated transcription"/>
    <property type="evidence" value="ECO:0007669"/>
    <property type="project" value="InterPro"/>
</dbReference>
<evidence type="ECO:0000256" key="1">
    <source>
        <dbReference type="ARBA" id="ARBA00004123"/>
    </source>
</evidence>
<dbReference type="EMBL" id="LGST01000057">
    <property type="protein sequence ID" value="KND96334.1"/>
    <property type="molecule type" value="Genomic_DNA"/>
</dbReference>
<feature type="domain" description="Zn(2)-C6 fungal-type" evidence="8">
    <location>
        <begin position="15"/>
        <end position="44"/>
    </location>
</feature>
<dbReference type="SMART" id="SM00906">
    <property type="entry name" value="Fungal_trans"/>
    <property type="match status" value="1"/>
</dbReference>
<dbReference type="InterPro" id="IPR007219">
    <property type="entry name" value="XnlR_reg_dom"/>
</dbReference>
<comment type="caution">
    <text evidence="9">The sequence shown here is derived from an EMBL/GenBank/DDBJ whole genome shotgun (WGS) entry which is preliminary data.</text>
</comment>
<accession>A0A0L0NQN1</accession>
<dbReference type="VEuPathDB" id="FungiDB:CJI96_0004335"/>
<protein>
    <recommendedName>
        <fullName evidence="8">Zn(2)-C6 fungal-type domain-containing protein</fullName>
    </recommendedName>
</protein>
<keyword evidence="6" id="KW-0539">Nucleus</keyword>
<dbReference type="Proteomes" id="UP000037122">
    <property type="component" value="Unassembled WGS sequence"/>
</dbReference>
<feature type="region of interest" description="Disordered" evidence="7">
    <location>
        <begin position="81"/>
        <end position="140"/>
    </location>
</feature>
<dbReference type="InterPro" id="IPR036864">
    <property type="entry name" value="Zn2-C6_fun-type_DNA-bd_sf"/>
</dbReference>
<keyword evidence="2" id="KW-0479">Metal-binding</keyword>
<reference evidence="10" key="1">
    <citation type="journal article" date="2015" name="BMC Genomics">
        <title>Draft genome of a commonly misdiagnosed multidrug resistant pathogen Candida auris.</title>
        <authorList>
            <person name="Chatterjee S."/>
            <person name="Alampalli S.V."/>
            <person name="Nageshan R.K."/>
            <person name="Chettiar S.T."/>
            <person name="Joshi S."/>
            <person name="Tatu U.S."/>
        </authorList>
    </citation>
    <scope>NUCLEOTIDE SEQUENCE [LARGE SCALE GENOMIC DNA]</scope>
    <source>
        <strain evidence="10">6684</strain>
    </source>
</reference>
<evidence type="ECO:0000256" key="5">
    <source>
        <dbReference type="ARBA" id="ARBA00023163"/>
    </source>
</evidence>
<dbReference type="VEuPathDB" id="FungiDB:CJJ07_000690"/>
<dbReference type="VEuPathDB" id="FungiDB:B9J08_004820"/>
<sequence length="868" mass="98954">MSAVVKGKRDRVAKACATCRKKKIKCNGEQPCAHCSNIKIPCEYPSNKPRKSRTKALLDVITNRLDRLESLMQQIADRVGGLDSRNVPSPGSVDRNLADSSSTTSSSPALELSLQETDTGKSNDNDSNNNASNEPKAIKGTHSSLLKSGKAFFERTRSILSKNFQGDCDNCNLGHQMLHYKGLHLGIVFIFSTQSIEWIESRLKPEDHKIVIPFKTILYYFMAWKQLFLSVWTEMKLYPEDDVKKLKEGIYPHDKQLTFELLQQYHSIVLADFVLDADEAKELFVKFYANKGAPKKKQYKFLNSELMAMSLILCISITVVIDQRVTDLRPCGKCLKLDSMPIEQLTALQEEMFLNSVYYFHTISVVSEGMATVQALLLLVVHLETTWVVTEMNYSFVSMALRYAQELGLHRFETFQHLPQPDIQKRSRLWAAVLCFDVEMSHRTGKPPLVNIVDVSTLTPADPWYVPQLMSQADIEKFYQLCGHLRFSFDEVYVRFFLYKLSQIRAFTYFQLFSATVKYDSLKGVQDIVTSLNGELKNISNELKEEFRPRFYFEPEFALMLARFSGDERMSSVNDGILSFQLAYFFQLMTINKVPSQLDPNQGNTPPYENSQYRKLALDSARTILHLIRGINRKSVSFFAMNWIITYPFFAMMNLIANCLNYSDDSEGVTDLNLLIDLSMNFFNHYTDLAKKPSTGAFYLRLHLFGIIIRIALRITVKVYEENNNVDILGSNPQLKSHLEQVEKEFPQFYTEVSAPSDLLSLLTCMHPYTDINLQSDDRKFTPNGSLDTSSSVSNQDIASLTFQHASGMEAPSPKKNDPTLSNILHPVDFASARDSERKDFNIDDDLLLAAINQDFLALPNFFFDNGL</sequence>
<evidence type="ECO:0000256" key="4">
    <source>
        <dbReference type="ARBA" id="ARBA00023125"/>
    </source>
</evidence>
<dbReference type="PANTHER" id="PTHR46910:SF37">
    <property type="entry name" value="ZN(II)2CYS6 TRANSCRIPTION FACTOR (EUROFUNG)"/>
    <property type="match status" value="1"/>
</dbReference>
<dbReference type="VEuPathDB" id="FungiDB:QG37_07465"/>
<dbReference type="GO" id="GO:0003677">
    <property type="term" value="F:DNA binding"/>
    <property type="evidence" value="ECO:0007669"/>
    <property type="project" value="UniProtKB-KW"/>
</dbReference>
<evidence type="ECO:0000313" key="9">
    <source>
        <dbReference type="EMBL" id="KND96334.1"/>
    </source>
</evidence>
<dbReference type="SUPFAM" id="SSF57701">
    <property type="entry name" value="Zn2/Cys6 DNA-binding domain"/>
    <property type="match status" value="1"/>
</dbReference>